<comment type="caution">
    <text evidence="1">The sequence shown here is derived from an EMBL/GenBank/DDBJ whole genome shotgun (WGS) entry which is preliminary data.</text>
</comment>
<protein>
    <recommendedName>
        <fullName evidence="3">Type II toxin-antitoxin system HigB family toxin</fullName>
    </recommendedName>
</protein>
<dbReference type="Pfam" id="PF09907">
    <property type="entry name" value="HigB_toxin"/>
    <property type="match status" value="1"/>
</dbReference>
<keyword evidence="2" id="KW-1185">Reference proteome</keyword>
<organism evidence="1 2">
    <name type="scientific">Halomonas litopenaei</name>
    <dbReference type="NCBI Taxonomy" id="2109328"/>
    <lineage>
        <taxon>Bacteria</taxon>
        <taxon>Pseudomonadati</taxon>
        <taxon>Pseudomonadota</taxon>
        <taxon>Gammaproteobacteria</taxon>
        <taxon>Oceanospirillales</taxon>
        <taxon>Halomonadaceae</taxon>
        <taxon>Halomonas</taxon>
    </lineage>
</organism>
<name>A0ABX5IVR0_9GAMM</name>
<evidence type="ECO:0008006" key="3">
    <source>
        <dbReference type="Google" id="ProtNLM"/>
    </source>
</evidence>
<gene>
    <name evidence="1" type="ORF">C6W88_16610</name>
</gene>
<sequence>MSVSHRHQEIGRERARGVPALRVRFHRVEYGSSVAIRYAQQIAWVRFVGTHAQYDQIDAETV</sequence>
<evidence type="ECO:0000313" key="2">
    <source>
        <dbReference type="Proteomes" id="UP000241895"/>
    </source>
</evidence>
<dbReference type="InterPro" id="IPR018669">
    <property type="entry name" value="Toxin_HigB"/>
</dbReference>
<evidence type="ECO:0000313" key="1">
    <source>
        <dbReference type="EMBL" id="PTL92611.1"/>
    </source>
</evidence>
<reference evidence="1 2" key="1">
    <citation type="submission" date="2018-03" db="EMBL/GenBank/DDBJ databases">
        <authorList>
            <person name="Zhou J."/>
            <person name="Li X."/>
            <person name="Xue M."/>
            <person name="Yin J."/>
        </authorList>
    </citation>
    <scope>NUCLEOTIDE SEQUENCE [LARGE SCALE GENOMIC DNA]</scope>
    <source>
        <strain evidence="1 2">SYSU ZJ2214</strain>
    </source>
</reference>
<dbReference type="EMBL" id="PXNS01000010">
    <property type="protein sequence ID" value="PTL92611.1"/>
    <property type="molecule type" value="Genomic_DNA"/>
</dbReference>
<proteinExistence type="predicted"/>
<accession>A0ABX5IVR0</accession>
<dbReference type="Proteomes" id="UP000241895">
    <property type="component" value="Unassembled WGS sequence"/>
</dbReference>